<feature type="region of interest" description="Disordered" evidence="1">
    <location>
        <begin position="1"/>
        <end position="42"/>
    </location>
</feature>
<accession>A0A383B064</accession>
<proteinExistence type="predicted"/>
<organism evidence="2">
    <name type="scientific">marine metagenome</name>
    <dbReference type="NCBI Taxonomy" id="408172"/>
    <lineage>
        <taxon>unclassified sequences</taxon>
        <taxon>metagenomes</taxon>
        <taxon>ecological metagenomes</taxon>
    </lineage>
</organism>
<dbReference type="AlphaFoldDB" id="A0A383B064"/>
<feature type="compositionally biased region" description="Basic and acidic residues" evidence="1">
    <location>
        <begin position="1"/>
        <end position="11"/>
    </location>
</feature>
<gene>
    <name evidence="2" type="ORF">METZ01_LOCUS466125</name>
</gene>
<sequence>MSDEDQEHKEDSNEDESLELVETEDEELDELEVDESDEVDELDEVVEEKVPEKGAYLIIGQGDFSTVMSNRGAYDPGDNTLSAPQ</sequence>
<name>A0A383B064_9ZZZZ</name>
<evidence type="ECO:0000256" key="1">
    <source>
        <dbReference type="SAM" id="MobiDB-lite"/>
    </source>
</evidence>
<reference evidence="2" key="1">
    <citation type="submission" date="2018-05" db="EMBL/GenBank/DDBJ databases">
        <authorList>
            <person name="Lanie J.A."/>
            <person name="Ng W.-L."/>
            <person name="Kazmierczak K.M."/>
            <person name="Andrzejewski T.M."/>
            <person name="Davidsen T.M."/>
            <person name="Wayne K.J."/>
            <person name="Tettelin H."/>
            <person name="Glass J.I."/>
            <person name="Rusch D."/>
            <person name="Podicherti R."/>
            <person name="Tsui H.-C.T."/>
            <person name="Winkler M.E."/>
        </authorList>
    </citation>
    <scope>NUCLEOTIDE SEQUENCE</scope>
</reference>
<evidence type="ECO:0000313" key="2">
    <source>
        <dbReference type="EMBL" id="SVE13271.1"/>
    </source>
</evidence>
<protein>
    <submittedName>
        <fullName evidence="2">Uncharacterized protein</fullName>
    </submittedName>
</protein>
<dbReference type="EMBL" id="UINC01196318">
    <property type="protein sequence ID" value="SVE13271.1"/>
    <property type="molecule type" value="Genomic_DNA"/>
</dbReference>
<feature type="non-terminal residue" evidence="2">
    <location>
        <position position="85"/>
    </location>
</feature>
<feature type="compositionally biased region" description="Acidic residues" evidence="1">
    <location>
        <begin position="12"/>
        <end position="42"/>
    </location>
</feature>